<name>A0A2U7NEV6_9CAUD</name>
<keyword evidence="2" id="KW-1185">Reference proteome</keyword>
<dbReference type="EMBL" id="KY971609">
    <property type="protein sequence ID" value="ASD51891.1"/>
    <property type="molecule type" value="Genomic_DNA"/>
</dbReference>
<proteinExistence type="predicted"/>
<accession>A0A2U7NEV6</accession>
<dbReference type="Proteomes" id="UP000248142">
    <property type="component" value="Segment"/>
</dbReference>
<gene>
    <name evidence="1" type="ORF">PspYZU01_06</name>
</gene>
<protein>
    <submittedName>
        <fullName evidence="1">Uncharacterized protein</fullName>
    </submittedName>
</protein>
<evidence type="ECO:0000313" key="2">
    <source>
        <dbReference type="Proteomes" id="UP000248142"/>
    </source>
</evidence>
<evidence type="ECO:0000313" key="1">
    <source>
        <dbReference type="EMBL" id="ASD51891.1"/>
    </source>
</evidence>
<reference evidence="1 2" key="1">
    <citation type="submission" date="2017-04" db="EMBL/GenBank/DDBJ databases">
        <title>Isolation of lytic bacteriophages infecting Pseudomonas strains for biocontrol of fish and shrimp spoilage during chilled storage.</title>
        <authorList>
            <person name="Yang Z."/>
            <person name="Tao X."/>
            <person name="Gao L."/>
            <person name="Rao S."/>
        </authorList>
    </citation>
    <scope>NUCLEOTIDE SEQUENCE [LARGE SCALE GENOMIC DNA]</scope>
</reference>
<sequence>MQATTAATQFNATDVREAVLFLTNDSAFYDSTRSLRENFAGHLLKGRFDADKARRILGTMVAAAQSSKSWREVYGTWKLAKADREQVAREVLEHYAEEVQELAADKAGPEFVEAWVRNFSHDVYGNPTAQHLVGSSTEEGGFVENLTGKWEPRREQVGYGDYTDGLISAFKKAGLSLAHYTRTGHSGHRSEDLIKVQYKRNAFTVTL</sequence>
<organism evidence="1 2">
    <name type="scientific">Pseudomonas phage PspYZU01</name>
    <dbReference type="NCBI Taxonomy" id="1983555"/>
    <lineage>
        <taxon>Viruses</taxon>
        <taxon>Duplodnaviria</taxon>
        <taxon>Heunggongvirae</taxon>
        <taxon>Uroviricota</taxon>
        <taxon>Caudoviricetes</taxon>
        <taxon>Casjensviridae</taxon>
        <taxon>Phobosvirus</taxon>
        <taxon>Phobosvirus PspYZU01</taxon>
    </lineage>
</organism>